<accession>A0A0R3TBM5</accession>
<organism evidence="1">
    <name type="scientific">Rodentolepis nana</name>
    <name type="common">Dwarf tapeworm</name>
    <name type="synonym">Hymenolepis nana</name>
    <dbReference type="NCBI Taxonomy" id="102285"/>
    <lineage>
        <taxon>Eukaryota</taxon>
        <taxon>Metazoa</taxon>
        <taxon>Spiralia</taxon>
        <taxon>Lophotrochozoa</taxon>
        <taxon>Platyhelminthes</taxon>
        <taxon>Cestoda</taxon>
        <taxon>Eucestoda</taxon>
        <taxon>Cyclophyllidea</taxon>
        <taxon>Hymenolepididae</taxon>
        <taxon>Rodentolepis</taxon>
    </lineage>
</organism>
<dbReference type="AlphaFoldDB" id="A0A0R3TBM5"/>
<sequence length="147" mass="16475">LNNRLMKLEWPSQSLLSKCLPQSACPLSCVMGVEGTVIHQWTPSNIDPGKRSFCHRNIALITFPNGPITLEGHCVAIWEDLGLDLKQGDKRNRPRQGESQRLQILVRVNHNVFRSSSGRGESQCLQILQWNAANHNVYRSSSGMLEG</sequence>
<protein>
    <submittedName>
        <fullName evidence="1">CUB domain-containing protein</fullName>
    </submittedName>
</protein>
<evidence type="ECO:0000313" key="1">
    <source>
        <dbReference type="WBParaSite" id="HNAJ_0000446401-mRNA-1"/>
    </source>
</evidence>
<dbReference type="WBParaSite" id="HNAJ_0000446401-mRNA-1">
    <property type="protein sequence ID" value="HNAJ_0000446401-mRNA-1"/>
    <property type="gene ID" value="HNAJ_0000446401"/>
</dbReference>
<name>A0A0R3TBM5_RODNA</name>
<reference evidence="1" key="1">
    <citation type="submission" date="2017-02" db="UniProtKB">
        <authorList>
            <consortium name="WormBaseParasite"/>
        </authorList>
    </citation>
    <scope>IDENTIFICATION</scope>
</reference>
<proteinExistence type="predicted"/>